<evidence type="ECO:0000256" key="2">
    <source>
        <dbReference type="SAM" id="Phobius"/>
    </source>
</evidence>
<evidence type="ECO:0000313" key="5">
    <source>
        <dbReference type="Proteomes" id="UP000623129"/>
    </source>
</evidence>
<dbReference type="AlphaFoldDB" id="A0A833VMR8"/>
<dbReference type="Gene3D" id="3.30.40.10">
    <property type="entry name" value="Zinc/RING finger domain, C3HC4 (zinc finger)"/>
    <property type="match status" value="1"/>
</dbReference>
<dbReference type="SUPFAM" id="SSF57850">
    <property type="entry name" value="RING/U-box"/>
    <property type="match status" value="1"/>
</dbReference>
<accession>A0A833VMR8</accession>
<dbReference type="GO" id="GO:0008270">
    <property type="term" value="F:zinc ion binding"/>
    <property type="evidence" value="ECO:0007669"/>
    <property type="project" value="UniProtKB-KW"/>
</dbReference>
<evidence type="ECO:0000256" key="1">
    <source>
        <dbReference type="PROSITE-ProRule" id="PRU00175"/>
    </source>
</evidence>
<dbReference type="UniPathway" id="UPA00143"/>
<sequence>MGYNWTVTQKFWCSSCVIWLIFIFIQYRDHFHSSAWSLLIILFVGFLPMMTFVISVSRSKYRDRQRHRPRDPDPLPVLTQSMIAAGLIPPEPREPPHTNLVRNSCIGSLETYVYHKEGRAEEDDCVVCLGQLQQGELVVKLQFCSHFFHEKCINPWLREHKTCPICRSNINQKAAESSTVGHIAAVV</sequence>
<dbReference type="EMBL" id="SWLB01000010">
    <property type="protein sequence ID" value="KAF3333285.1"/>
    <property type="molecule type" value="Genomic_DNA"/>
</dbReference>
<dbReference type="OrthoDB" id="8062037at2759"/>
<keyword evidence="2" id="KW-0472">Membrane</keyword>
<reference evidence="4" key="1">
    <citation type="submission" date="2020-01" db="EMBL/GenBank/DDBJ databases">
        <title>Genome sequence of Kobresia littledalei, the first chromosome-level genome in the family Cyperaceae.</title>
        <authorList>
            <person name="Qu G."/>
        </authorList>
    </citation>
    <scope>NUCLEOTIDE SEQUENCE</scope>
    <source>
        <strain evidence="4">C.B.Clarke</strain>
        <tissue evidence="4">Leaf</tissue>
    </source>
</reference>
<dbReference type="InterPro" id="IPR001841">
    <property type="entry name" value="Znf_RING"/>
</dbReference>
<feature type="domain" description="RING-type" evidence="3">
    <location>
        <begin position="125"/>
        <end position="167"/>
    </location>
</feature>
<dbReference type="PANTHER" id="PTHR45676">
    <property type="entry name" value="RING-H2 FINGER PROTEIN ATL51-RELATED"/>
    <property type="match status" value="1"/>
</dbReference>
<proteinExistence type="predicted"/>
<comment type="caution">
    <text evidence="4">The sequence shown here is derived from an EMBL/GenBank/DDBJ whole genome shotgun (WGS) entry which is preliminary data.</text>
</comment>
<dbReference type="SMART" id="SM00184">
    <property type="entry name" value="RING"/>
    <property type="match status" value="1"/>
</dbReference>
<keyword evidence="2" id="KW-0812">Transmembrane</keyword>
<keyword evidence="2" id="KW-1133">Transmembrane helix</keyword>
<dbReference type="Pfam" id="PF13639">
    <property type="entry name" value="zf-RING_2"/>
    <property type="match status" value="1"/>
</dbReference>
<dbReference type="PANTHER" id="PTHR45676:SF41">
    <property type="entry name" value="RING-H2 FINGER PROTEIN ATL66"/>
    <property type="match status" value="1"/>
</dbReference>
<keyword evidence="1" id="KW-0862">Zinc</keyword>
<dbReference type="CDD" id="cd16454">
    <property type="entry name" value="RING-H2_PA-TM-RING"/>
    <property type="match status" value="1"/>
</dbReference>
<evidence type="ECO:0000313" key="4">
    <source>
        <dbReference type="EMBL" id="KAF3333285.1"/>
    </source>
</evidence>
<dbReference type="PROSITE" id="PS50089">
    <property type="entry name" value="ZF_RING_2"/>
    <property type="match status" value="1"/>
</dbReference>
<evidence type="ECO:0000259" key="3">
    <source>
        <dbReference type="PROSITE" id="PS50089"/>
    </source>
</evidence>
<keyword evidence="1" id="KW-0863">Zinc-finger</keyword>
<protein>
    <submittedName>
        <fullName evidence="4">RING-H2 finger protein ATL32-like protein</fullName>
    </submittedName>
</protein>
<organism evidence="4 5">
    <name type="scientific">Carex littledalei</name>
    <dbReference type="NCBI Taxonomy" id="544730"/>
    <lineage>
        <taxon>Eukaryota</taxon>
        <taxon>Viridiplantae</taxon>
        <taxon>Streptophyta</taxon>
        <taxon>Embryophyta</taxon>
        <taxon>Tracheophyta</taxon>
        <taxon>Spermatophyta</taxon>
        <taxon>Magnoliopsida</taxon>
        <taxon>Liliopsida</taxon>
        <taxon>Poales</taxon>
        <taxon>Cyperaceae</taxon>
        <taxon>Cyperoideae</taxon>
        <taxon>Cariceae</taxon>
        <taxon>Carex</taxon>
        <taxon>Carex subgen. Euthyceras</taxon>
    </lineage>
</organism>
<keyword evidence="1" id="KW-0479">Metal-binding</keyword>
<gene>
    <name evidence="4" type="ORF">FCM35_KLT00976</name>
</gene>
<name>A0A833VMR8_9POAL</name>
<dbReference type="GO" id="GO:0016567">
    <property type="term" value="P:protein ubiquitination"/>
    <property type="evidence" value="ECO:0007669"/>
    <property type="project" value="UniProtKB-UniPathway"/>
</dbReference>
<dbReference type="Proteomes" id="UP000623129">
    <property type="component" value="Unassembled WGS sequence"/>
</dbReference>
<feature type="transmembrane region" description="Helical" evidence="2">
    <location>
        <begin position="12"/>
        <end position="28"/>
    </location>
</feature>
<dbReference type="InterPro" id="IPR013083">
    <property type="entry name" value="Znf_RING/FYVE/PHD"/>
</dbReference>
<feature type="transmembrane region" description="Helical" evidence="2">
    <location>
        <begin position="34"/>
        <end position="56"/>
    </location>
</feature>
<keyword evidence="5" id="KW-1185">Reference proteome</keyword>